<reference evidence="2" key="1">
    <citation type="submission" date="2023-03" db="EMBL/GenBank/DDBJ databases">
        <title>Massive genome expansion in bonnet fungi (Mycena s.s.) driven by repeated elements and novel gene families across ecological guilds.</title>
        <authorList>
            <consortium name="Lawrence Berkeley National Laboratory"/>
            <person name="Harder C.B."/>
            <person name="Miyauchi S."/>
            <person name="Viragh M."/>
            <person name="Kuo A."/>
            <person name="Thoen E."/>
            <person name="Andreopoulos B."/>
            <person name="Lu D."/>
            <person name="Skrede I."/>
            <person name="Drula E."/>
            <person name="Henrissat B."/>
            <person name="Morin E."/>
            <person name="Kohler A."/>
            <person name="Barry K."/>
            <person name="LaButti K."/>
            <person name="Morin E."/>
            <person name="Salamov A."/>
            <person name="Lipzen A."/>
            <person name="Mereny Z."/>
            <person name="Hegedus B."/>
            <person name="Baldrian P."/>
            <person name="Stursova M."/>
            <person name="Weitz H."/>
            <person name="Taylor A."/>
            <person name="Grigoriev I.V."/>
            <person name="Nagy L.G."/>
            <person name="Martin F."/>
            <person name="Kauserud H."/>
        </authorList>
    </citation>
    <scope>NUCLEOTIDE SEQUENCE</scope>
    <source>
        <strain evidence="2">CBHHK067</strain>
    </source>
</reference>
<organism evidence="2 3">
    <name type="scientific">Mycena rosella</name>
    <name type="common">Pink bonnet</name>
    <name type="synonym">Agaricus rosellus</name>
    <dbReference type="NCBI Taxonomy" id="1033263"/>
    <lineage>
        <taxon>Eukaryota</taxon>
        <taxon>Fungi</taxon>
        <taxon>Dikarya</taxon>
        <taxon>Basidiomycota</taxon>
        <taxon>Agaricomycotina</taxon>
        <taxon>Agaricomycetes</taxon>
        <taxon>Agaricomycetidae</taxon>
        <taxon>Agaricales</taxon>
        <taxon>Marasmiineae</taxon>
        <taxon>Mycenaceae</taxon>
        <taxon>Mycena</taxon>
    </lineage>
</organism>
<feature type="chain" id="PRO_5042050122" evidence="1">
    <location>
        <begin position="24"/>
        <end position="317"/>
    </location>
</feature>
<comment type="caution">
    <text evidence="2">The sequence shown here is derived from an EMBL/GenBank/DDBJ whole genome shotgun (WGS) entry which is preliminary data.</text>
</comment>
<protein>
    <submittedName>
        <fullName evidence="2">Uncharacterized protein</fullName>
    </submittedName>
</protein>
<evidence type="ECO:0000313" key="3">
    <source>
        <dbReference type="Proteomes" id="UP001221757"/>
    </source>
</evidence>
<dbReference type="EMBL" id="JARKIE010000168">
    <property type="protein sequence ID" value="KAJ7672061.1"/>
    <property type="molecule type" value="Genomic_DNA"/>
</dbReference>
<evidence type="ECO:0000313" key="2">
    <source>
        <dbReference type="EMBL" id="KAJ7672061.1"/>
    </source>
</evidence>
<dbReference type="AlphaFoldDB" id="A0AAD7D0H5"/>
<sequence>MYQAYSLFTFLLTLTAAPLLATASPLNVQLPRSFDDVPRGTSALAFDPETGSVLAYSHNGSLLGHATQTAAPAKRAGGACSNLGPDDLKALGGWSLVEAQAKTNWGNGKYNLATNIDNQENYPAIGCVSADTAMVTVNGDPSCTTSTQSSSGTLVGTSGTVTLSALEGTSSSTTLTTTKTSEWSLGLSVAATIGIPDIVDTTTTVTTSVSITNSLSTAVTTTSSSQQTQTIAMAAADGASCSLTFDSKSCTGSGTGSIVMTATGWAWFEYANKVQGHYYWALNIESYITDASQRSSSIDFTAAISATNDSHYNGTCT</sequence>
<dbReference type="Proteomes" id="UP001221757">
    <property type="component" value="Unassembled WGS sequence"/>
</dbReference>
<proteinExistence type="predicted"/>
<accession>A0AAD7D0H5</accession>
<keyword evidence="3" id="KW-1185">Reference proteome</keyword>
<evidence type="ECO:0000256" key="1">
    <source>
        <dbReference type="SAM" id="SignalP"/>
    </source>
</evidence>
<feature type="signal peptide" evidence="1">
    <location>
        <begin position="1"/>
        <end position="23"/>
    </location>
</feature>
<name>A0AAD7D0H5_MYCRO</name>
<gene>
    <name evidence="2" type="ORF">B0H17DRAFT_1208732</name>
</gene>
<keyword evidence="1" id="KW-0732">Signal</keyword>